<dbReference type="InParanoid" id="A0A067MXZ1"/>
<reference evidence="2" key="1">
    <citation type="journal article" date="2014" name="Proc. Natl. Acad. Sci. U.S.A.">
        <title>Extensive sampling of basidiomycete genomes demonstrates inadequacy of the white-rot/brown-rot paradigm for wood decay fungi.</title>
        <authorList>
            <person name="Riley R."/>
            <person name="Salamov A.A."/>
            <person name="Brown D.W."/>
            <person name="Nagy L.G."/>
            <person name="Floudas D."/>
            <person name="Held B.W."/>
            <person name="Levasseur A."/>
            <person name="Lombard V."/>
            <person name="Morin E."/>
            <person name="Otillar R."/>
            <person name="Lindquist E.A."/>
            <person name="Sun H."/>
            <person name="LaButti K.M."/>
            <person name="Schmutz J."/>
            <person name="Jabbour D."/>
            <person name="Luo H."/>
            <person name="Baker S.E."/>
            <person name="Pisabarro A.G."/>
            <person name="Walton J.D."/>
            <person name="Blanchette R.A."/>
            <person name="Henrissat B."/>
            <person name="Martin F."/>
            <person name="Cullen D."/>
            <person name="Hibbett D.S."/>
            <person name="Grigoriev I.V."/>
        </authorList>
    </citation>
    <scope>NUCLEOTIDE SEQUENCE [LARGE SCALE GENOMIC DNA]</scope>
    <source>
        <strain evidence="2">FD-172 SS1</strain>
    </source>
</reference>
<dbReference type="HOGENOM" id="CLU_1643425_0_0_1"/>
<organism evidence="1 2">
    <name type="scientific">Botryobasidium botryosum (strain FD-172 SS1)</name>
    <dbReference type="NCBI Taxonomy" id="930990"/>
    <lineage>
        <taxon>Eukaryota</taxon>
        <taxon>Fungi</taxon>
        <taxon>Dikarya</taxon>
        <taxon>Basidiomycota</taxon>
        <taxon>Agaricomycotina</taxon>
        <taxon>Agaricomycetes</taxon>
        <taxon>Cantharellales</taxon>
        <taxon>Botryobasidiaceae</taxon>
        <taxon>Botryobasidium</taxon>
    </lineage>
</organism>
<evidence type="ECO:0000313" key="2">
    <source>
        <dbReference type="Proteomes" id="UP000027195"/>
    </source>
</evidence>
<keyword evidence="2" id="KW-1185">Reference proteome</keyword>
<accession>A0A067MXZ1</accession>
<sequence>MSRCDGATPCFVSHPVSFHSPIYLKHLHLLSPTLPSLHPPFLLIAHLLSTPSFRFRFVPFFSELGITSPHLRFFYLHASYIYTLALSNSGTSSFSPNTLLSPPYTLLSYCFPSSRTRTPSPLLHLDPYLSLLLYVTVCSHTTHSPPSCLYAGRPPDSSQRV</sequence>
<protein>
    <submittedName>
        <fullName evidence="1">Uncharacterized protein</fullName>
    </submittedName>
</protein>
<gene>
    <name evidence="1" type="ORF">BOTBODRAFT_313717</name>
</gene>
<dbReference type="Proteomes" id="UP000027195">
    <property type="component" value="Unassembled WGS sequence"/>
</dbReference>
<dbReference type="EMBL" id="KL198017">
    <property type="protein sequence ID" value="KDQ20628.1"/>
    <property type="molecule type" value="Genomic_DNA"/>
</dbReference>
<proteinExistence type="predicted"/>
<dbReference type="AlphaFoldDB" id="A0A067MXZ1"/>
<evidence type="ECO:0000313" key="1">
    <source>
        <dbReference type="EMBL" id="KDQ20628.1"/>
    </source>
</evidence>
<name>A0A067MXZ1_BOTB1</name>